<gene>
    <name evidence="1" type="ORF">VA599_15790</name>
</gene>
<sequence length="76" mass="8893">MLTAILSLQEPNEIAERLIFVFAVKFSNSKKYQPKPYPPPPRDDDAIQPFVAEPLHPKRDTLMKFSEFIAHRRWLA</sequence>
<reference evidence="1 2" key="1">
    <citation type="submission" date="2023-12" db="EMBL/GenBank/DDBJ databases">
        <title>Chromobacterium sp. strain TRC.1.1.SA producing antimicrobial pigment.</title>
        <authorList>
            <person name="Verma N."/>
            <person name="Choksket S."/>
            <person name="Pinnaka A.K."/>
            <person name="Korpole S."/>
        </authorList>
    </citation>
    <scope>NUCLEOTIDE SEQUENCE [LARGE SCALE GENOMIC DNA]</scope>
    <source>
        <strain evidence="1 2">TRC1.1.SA</strain>
    </source>
</reference>
<protein>
    <submittedName>
        <fullName evidence="1">Uncharacterized protein</fullName>
    </submittedName>
</protein>
<evidence type="ECO:0000313" key="1">
    <source>
        <dbReference type="EMBL" id="MEN7432210.1"/>
    </source>
</evidence>
<evidence type="ECO:0000313" key="2">
    <source>
        <dbReference type="Proteomes" id="UP001405405"/>
    </source>
</evidence>
<dbReference type="EMBL" id="JAYFSJ010000011">
    <property type="protein sequence ID" value="MEN7432210.1"/>
    <property type="molecule type" value="Genomic_DNA"/>
</dbReference>
<organism evidence="1 2">
    <name type="scientific">Chromobacterium indicum</name>
    <dbReference type="NCBI Taxonomy" id="3110228"/>
    <lineage>
        <taxon>Bacteria</taxon>
        <taxon>Pseudomonadati</taxon>
        <taxon>Pseudomonadota</taxon>
        <taxon>Betaproteobacteria</taxon>
        <taxon>Neisseriales</taxon>
        <taxon>Chromobacteriaceae</taxon>
        <taxon>Chromobacterium</taxon>
    </lineage>
</organism>
<proteinExistence type="predicted"/>
<name>A0ABV0CM13_9NEIS</name>
<keyword evidence="2" id="KW-1185">Reference proteome</keyword>
<comment type="caution">
    <text evidence="1">The sequence shown here is derived from an EMBL/GenBank/DDBJ whole genome shotgun (WGS) entry which is preliminary data.</text>
</comment>
<dbReference type="RefSeq" id="WP_152526984.1">
    <property type="nucleotide sequence ID" value="NZ_JAYFSJ010000011.1"/>
</dbReference>
<dbReference type="Proteomes" id="UP001405405">
    <property type="component" value="Unassembled WGS sequence"/>
</dbReference>
<accession>A0ABV0CM13</accession>